<evidence type="ECO:0000256" key="6">
    <source>
        <dbReference type="ARBA" id="ARBA00022519"/>
    </source>
</evidence>
<comment type="function">
    <text evidence="1">Intake of glucose and galactose.</text>
</comment>
<keyword evidence="6" id="KW-0997">Cell inner membrane</keyword>
<dbReference type="GO" id="GO:1904659">
    <property type="term" value="P:D-glucose transmembrane transport"/>
    <property type="evidence" value="ECO:0007669"/>
    <property type="project" value="InterPro"/>
</dbReference>
<dbReference type="InterPro" id="IPR005964">
    <property type="entry name" value="Glc/Gal_transptr_bac"/>
</dbReference>
<dbReference type="Pfam" id="PF07690">
    <property type="entry name" value="MFS_1"/>
    <property type="match status" value="1"/>
</dbReference>
<organism evidence="11">
    <name type="scientific">Paraprevotella clara</name>
    <dbReference type="NCBI Taxonomy" id="454154"/>
    <lineage>
        <taxon>Bacteria</taxon>
        <taxon>Pseudomonadati</taxon>
        <taxon>Bacteroidota</taxon>
        <taxon>Bacteroidia</taxon>
        <taxon>Bacteroidales</taxon>
        <taxon>Prevotellaceae</taxon>
        <taxon>Paraprevotella</taxon>
    </lineage>
</organism>
<keyword evidence="7" id="KW-0762">Sugar transport</keyword>
<evidence type="ECO:0000256" key="9">
    <source>
        <dbReference type="ARBA" id="ARBA00022989"/>
    </source>
</evidence>
<dbReference type="RefSeq" id="WP_021980479.1">
    <property type="nucleotide sequence ID" value="NZ_AP025941.1"/>
</dbReference>
<evidence type="ECO:0000256" key="3">
    <source>
        <dbReference type="ARBA" id="ARBA00009120"/>
    </source>
</evidence>
<dbReference type="PANTHER" id="PTHR43702">
    <property type="entry name" value="L-FUCOSE-PROTON SYMPORTER"/>
    <property type="match status" value="1"/>
</dbReference>
<comment type="similarity">
    <text evidence="3">Belongs to the major facilitator superfamily. FHS transporter (TC 2.A.1.7) family.</text>
</comment>
<dbReference type="InterPro" id="IPR036259">
    <property type="entry name" value="MFS_trans_sf"/>
</dbReference>
<accession>A0A6N3GM30</accession>
<keyword evidence="10" id="KW-0472">Membrane</keyword>
<proteinExistence type="inferred from homology"/>
<evidence type="ECO:0000256" key="7">
    <source>
        <dbReference type="ARBA" id="ARBA00022597"/>
    </source>
</evidence>
<dbReference type="GO" id="GO:0005886">
    <property type="term" value="C:plasma membrane"/>
    <property type="evidence" value="ECO:0007669"/>
    <property type="project" value="UniProtKB-SubCell"/>
</dbReference>
<keyword evidence="8" id="KW-0812">Transmembrane</keyword>
<evidence type="ECO:0000313" key="11">
    <source>
        <dbReference type="EMBL" id="VYU65292.1"/>
    </source>
</evidence>
<dbReference type="PANTHER" id="PTHR43702:SF3">
    <property type="entry name" value="PROTEIN TSGA"/>
    <property type="match status" value="1"/>
</dbReference>
<evidence type="ECO:0000256" key="1">
    <source>
        <dbReference type="ARBA" id="ARBA00003321"/>
    </source>
</evidence>
<evidence type="ECO:0000256" key="10">
    <source>
        <dbReference type="ARBA" id="ARBA00023136"/>
    </source>
</evidence>
<dbReference type="GO" id="GO:0005354">
    <property type="term" value="F:galactose transmembrane transporter activity"/>
    <property type="evidence" value="ECO:0007669"/>
    <property type="project" value="InterPro"/>
</dbReference>
<keyword evidence="9" id="KW-1133">Transmembrane helix</keyword>
<dbReference type="InterPro" id="IPR050375">
    <property type="entry name" value="MFS_TsgA-like"/>
</dbReference>
<keyword evidence="4" id="KW-0813">Transport</keyword>
<dbReference type="EMBL" id="CACRUT010000031">
    <property type="protein sequence ID" value="VYU65292.1"/>
    <property type="molecule type" value="Genomic_DNA"/>
</dbReference>
<dbReference type="SUPFAM" id="SSF103473">
    <property type="entry name" value="MFS general substrate transporter"/>
    <property type="match status" value="1"/>
</dbReference>
<dbReference type="AlphaFoldDB" id="A0A6N3GM30"/>
<dbReference type="NCBIfam" id="TIGR01272">
    <property type="entry name" value="gluP"/>
    <property type="match status" value="1"/>
</dbReference>
<dbReference type="Gene3D" id="1.20.1250.20">
    <property type="entry name" value="MFS general substrate transporter like domains"/>
    <property type="match status" value="2"/>
</dbReference>
<evidence type="ECO:0000256" key="2">
    <source>
        <dbReference type="ARBA" id="ARBA00004429"/>
    </source>
</evidence>
<gene>
    <name evidence="11" type="primary">fucP_1</name>
    <name evidence="11" type="ORF">PCLFYP37_00475</name>
</gene>
<evidence type="ECO:0000256" key="4">
    <source>
        <dbReference type="ARBA" id="ARBA00022448"/>
    </source>
</evidence>
<name>A0A6N3GM30_9BACT</name>
<evidence type="ECO:0000256" key="8">
    <source>
        <dbReference type="ARBA" id="ARBA00022692"/>
    </source>
</evidence>
<dbReference type="GO" id="GO:0055056">
    <property type="term" value="F:D-glucose transmembrane transporter activity"/>
    <property type="evidence" value="ECO:0007669"/>
    <property type="project" value="InterPro"/>
</dbReference>
<keyword evidence="5" id="KW-1003">Cell membrane</keyword>
<dbReference type="InterPro" id="IPR011701">
    <property type="entry name" value="MFS"/>
</dbReference>
<protein>
    <submittedName>
        <fullName evidence="11">L-fucose-proton symporter</fullName>
    </submittedName>
</protein>
<comment type="subcellular location">
    <subcellularLocation>
        <location evidence="2">Cell inner membrane</location>
        <topology evidence="2">Multi-pass membrane protein</topology>
    </subcellularLocation>
</comment>
<sequence>MTQKTQPNYTFALTVVIIVCFLIGFVTTMNNSMIGFCKTVFNLTEAQGQLVNSAFYGAYALSIPFALMMNKIGYKMTLVLGLAVVGLGFVINYFGISTNLDAAQTTIYNIFLASMCCVALGIVMLQLVANPYVMVLGTPEKGAFRMTLSQALNSVATTLAPMFITYFIIAGKSEDQLSGNDVTVPFLGLGIFTFLLCIILYFLKLPEIKEEEQAADNGDTREYKSSVFKYPHVWFGAFAIFMYMGLEIGIPSMLSAYFDSKPDLGGKAEDFLPLYWGGMMVGRFIGAGVLSKYQPRHLLTVCLLGGAACVGISFVLPGMAAVYAMLAAGLFHSVMWPLIFNLGLQELGPHTKAASGIINMGVIGAATLPLLMGVVVDHTGVGMAICMMFIYYLYVIWFCWKGSKVGLKG</sequence>
<evidence type="ECO:0000256" key="5">
    <source>
        <dbReference type="ARBA" id="ARBA00022475"/>
    </source>
</evidence>
<reference evidence="11" key="1">
    <citation type="submission" date="2019-11" db="EMBL/GenBank/DDBJ databases">
        <authorList>
            <person name="Feng L."/>
        </authorList>
    </citation>
    <scope>NUCLEOTIDE SEQUENCE</scope>
    <source>
        <strain evidence="11">PclaraLFYP37</strain>
    </source>
</reference>